<dbReference type="InterPro" id="IPR037465">
    <property type="entry name" value="YlxR"/>
</dbReference>
<dbReference type="InterPro" id="IPR007393">
    <property type="entry name" value="YlxR_dom"/>
</dbReference>
<dbReference type="Pfam" id="PF04296">
    <property type="entry name" value="YlxR"/>
    <property type="match status" value="1"/>
</dbReference>
<dbReference type="AlphaFoldDB" id="A0A2S0WEL4"/>
<dbReference type="Gene3D" id="3.30.1230.10">
    <property type="entry name" value="YlxR-like"/>
    <property type="match status" value="1"/>
</dbReference>
<keyword evidence="2" id="KW-1185">Reference proteome</keyword>
<dbReference type="InterPro" id="IPR035931">
    <property type="entry name" value="YlxR-like_sf"/>
</dbReference>
<organism evidence="1 2">
    <name type="scientific">Corynebacterium liangguodongii</name>
    <dbReference type="NCBI Taxonomy" id="2079535"/>
    <lineage>
        <taxon>Bacteria</taxon>
        <taxon>Bacillati</taxon>
        <taxon>Actinomycetota</taxon>
        <taxon>Actinomycetes</taxon>
        <taxon>Mycobacteriales</taxon>
        <taxon>Corynebacteriaceae</taxon>
        <taxon>Corynebacterium</taxon>
    </lineage>
</organism>
<protein>
    <submittedName>
        <fullName evidence="1">DUF448 domain-containing protein</fullName>
    </submittedName>
</protein>
<sequence length="91" mass="9897">MPTRTCIATRETKPDAELLRVVADPAAPGRILPDPSRRLPGRGAWITPTLEALELAEKRRAFARALRVSTPVDVGHVRTYLASLANDPTKG</sequence>
<dbReference type="OrthoDB" id="5244965at2"/>
<accession>A0A2S0WEL4</accession>
<proteinExistence type="predicted"/>
<gene>
    <name evidence="1" type="ORF">C3E79_06805</name>
</gene>
<reference evidence="2" key="1">
    <citation type="submission" date="2018-01" db="EMBL/GenBank/DDBJ databases">
        <authorList>
            <person name="Li J."/>
        </authorList>
    </citation>
    <scope>NUCLEOTIDE SEQUENCE [LARGE SCALE GENOMIC DNA]</scope>
    <source>
        <strain evidence="2">2184</strain>
    </source>
</reference>
<dbReference type="Proteomes" id="UP000244754">
    <property type="component" value="Chromosome"/>
</dbReference>
<dbReference type="CDD" id="cd00279">
    <property type="entry name" value="YlxR"/>
    <property type="match status" value="1"/>
</dbReference>
<dbReference type="KEGG" id="clia:C3E79_06805"/>
<evidence type="ECO:0000313" key="1">
    <source>
        <dbReference type="EMBL" id="AWB84225.1"/>
    </source>
</evidence>
<dbReference type="RefSeq" id="WP_108404234.1">
    <property type="nucleotide sequence ID" value="NZ_CP026948.1"/>
</dbReference>
<dbReference type="SUPFAM" id="SSF64376">
    <property type="entry name" value="YlxR-like"/>
    <property type="match status" value="1"/>
</dbReference>
<name>A0A2S0WEL4_9CORY</name>
<evidence type="ECO:0000313" key="2">
    <source>
        <dbReference type="Proteomes" id="UP000244754"/>
    </source>
</evidence>
<dbReference type="EMBL" id="CP026948">
    <property type="protein sequence ID" value="AWB84225.1"/>
    <property type="molecule type" value="Genomic_DNA"/>
</dbReference>
<dbReference type="PANTHER" id="PTHR34215">
    <property type="entry name" value="BLL0784 PROTEIN"/>
    <property type="match status" value="1"/>
</dbReference>
<dbReference type="PANTHER" id="PTHR34215:SF1">
    <property type="entry name" value="YLXR DOMAIN-CONTAINING PROTEIN"/>
    <property type="match status" value="1"/>
</dbReference>